<organism evidence="2 3">
    <name type="scientific">Oleomonas cavernae</name>
    <dbReference type="NCBI Taxonomy" id="2320859"/>
    <lineage>
        <taxon>Bacteria</taxon>
        <taxon>Pseudomonadati</taxon>
        <taxon>Pseudomonadota</taxon>
        <taxon>Alphaproteobacteria</taxon>
        <taxon>Acetobacterales</taxon>
        <taxon>Acetobacteraceae</taxon>
        <taxon>Oleomonas</taxon>
    </lineage>
</organism>
<keyword evidence="3" id="KW-1185">Reference proteome</keyword>
<proteinExistence type="predicted"/>
<sequence length="292" mass="31760">MATLVDVLRYVRAIMCDRSLSALDRRVAFAIVDHVNETRGYAWPSLDQLATWTGANRRNVIRSVNSLEAGQWFAKVTKRGHGGGTQYHPNWKKGGDKTDFYGADEAVSIVAPAPPLDDPNSGASATFEGSKGDVQTTFEGAKGGVHATFKGGAGATQSHLSKSPSRDIYEPAAEIIEPSPSKSDDAFLAFWSSYPNQSGEEGAKREFWKLIRSKAATVPILIDAAKAYGQAVADREPQFIKAPANWLRDGHWRDQNMPPSSPARLAHATGSRVMDAARELFADLDDRERNGS</sequence>
<protein>
    <submittedName>
        <fullName evidence="2">Helix-turn-helix domain-containing protein</fullName>
    </submittedName>
</protein>
<dbReference type="RefSeq" id="WP_119777434.1">
    <property type="nucleotide sequence ID" value="NZ_QYUK01000011.1"/>
</dbReference>
<evidence type="ECO:0000313" key="3">
    <source>
        <dbReference type="Proteomes" id="UP000284605"/>
    </source>
</evidence>
<evidence type="ECO:0000256" key="1">
    <source>
        <dbReference type="SAM" id="MobiDB-lite"/>
    </source>
</evidence>
<dbReference type="AlphaFoldDB" id="A0A418W9X8"/>
<dbReference type="EMBL" id="QYUK01000011">
    <property type="protein sequence ID" value="RJF86789.1"/>
    <property type="molecule type" value="Genomic_DNA"/>
</dbReference>
<evidence type="ECO:0000313" key="2">
    <source>
        <dbReference type="EMBL" id="RJF86789.1"/>
    </source>
</evidence>
<reference evidence="2 3" key="1">
    <citation type="submission" date="2018-09" db="EMBL/GenBank/DDBJ databases">
        <authorList>
            <person name="Zhu H."/>
        </authorList>
    </citation>
    <scope>NUCLEOTIDE SEQUENCE [LARGE SCALE GENOMIC DNA]</scope>
    <source>
        <strain evidence="2 3">K1W22B-8</strain>
    </source>
</reference>
<dbReference type="Proteomes" id="UP000284605">
    <property type="component" value="Unassembled WGS sequence"/>
</dbReference>
<comment type="caution">
    <text evidence="2">The sequence shown here is derived from an EMBL/GenBank/DDBJ whole genome shotgun (WGS) entry which is preliminary data.</text>
</comment>
<accession>A0A418W9X8</accession>
<feature type="region of interest" description="Disordered" evidence="1">
    <location>
        <begin position="250"/>
        <end position="269"/>
    </location>
</feature>
<dbReference type="OrthoDB" id="8243486at2"/>
<gene>
    <name evidence="2" type="ORF">D3874_06955</name>
</gene>
<dbReference type="Pfam" id="PF13730">
    <property type="entry name" value="HTH_36"/>
    <property type="match status" value="1"/>
</dbReference>
<name>A0A418W9X8_9PROT</name>